<evidence type="ECO:0000313" key="1">
    <source>
        <dbReference type="EMBL" id="AHC56568.1"/>
    </source>
</evidence>
<protein>
    <submittedName>
        <fullName evidence="1">Uncharacterized protein</fullName>
    </submittedName>
</protein>
<accession>V9SKQ4</accession>
<gene>
    <name evidence="1" type="ORF">JJJA_0052</name>
</gene>
<evidence type="ECO:0000313" key="2">
    <source>
        <dbReference type="Proteomes" id="UP000018886"/>
    </source>
</evidence>
<sequence>MTQLQGSILDNLTNAMGIIKLLFDGEIRRLSKMLDEIVTSNDRIRQSPPSAGFLFNGKFHKRSNASRAPLAGERQTLDEQLWDQMAEYLRDTAAIMIDIQMVNQMAHRLVGPCQTMQDLRDALPDCLVALSDEIQALERTRPEAFTIAGDERGMRQFQKIKPLMEMYSGTRLLY</sequence>
<dbReference type="Proteomes" id="UP000018886">
    <property type="component" value="Segment"/>
</dbReference>
<proteinExistence type="predicted"/>
<reference evidence="1 2" key="1">
    <citation type="journal article" date="2014" name="Virol. J.">
        <title>First genome sequences of Achromobacter phages reveal new members of the N4 family.</title>
        <authorList>
            <person name="Wittmann J."/>
            <person name="Dreiseikelmann B."/>
            <person name="Rohde M."/>
            <person name="Meier-Kolthoff J.P."/>
            <person name="Bunk B."/>
            <person name="Rohde C."/>
        </authorList>
    </citation>
    <scope>NUCLEOTIDE SEQUENCE [LARGE SCALE GENOMIC DNA]</scope>
</reference>
<name>V9SKQ4_9CAUD</name>
<organism evidence="1 2">
    <name type="scientific">Achromobacter phage JWDelta</name>
    <dbReference type="NCBI Taxonomy" id="1416008"/>
    <lineage>
        <taxon>Viruses</taxon>
        <taxon>Duplodnaviria</taxon>
        <taxon>Heunggongvirae</taxon>
        <taxon>Uroviricota</taxon>
        <taxon>Caudoviricetes</taxon>
        <taxon>Schitoviridae</taxon>
        <taxon>Rothmandenesvirinae</taxon>
        <taxon>Jwalphavirus</taxon>
        <taxon>Jwalphavirus jwalpha</taxon>
    </lineage>
</organism>
<dbReference type="EMBL" id="KF787094">
    <property type="protein sequence ID" value="AHC56568.1"/>
    <property type="molecule type" value="Genomic_DNA"/>
</dbReference>